<dbReference type="Pfam" id="PF16978">
    <property type="entry name" value="CRIM"/>
    <property type="match status" value="1"/>
</dbReference>
<feature type="domain" description="SIN1-type PH" evidence="4">
    <location>
        <begin position="828"/>
        <end position="928"/>
    </location>
</feature>
<evidence type="ECO:0000259" key="5">
    <source>
        <dbReference type="Pfam" id="PF23164"/>
    </source>
</evidence>
<evidence type="ECO:0000313" key="6">
    <source>
        <dbReference type="EMBL" id="ODQ67873.1"/>
    </source>
</evidence>
<organism evidence="6 7">
    <name type="scientific">Nadsonia fulvescens var. elongata DSM 6958</name>
    <dbReference type="NCBI Taxonomy" id="857566"/>
    <lineage>
        <taxon>Eukaryota</taxon>
        <taxon>Fungi</taxon>
        <taxon>Dikarya</taxon>
        <taxon>Ascomycota</taxon>
        <taxon>Saccharomycotina</taxon>
        <taxon>Dipodascomycetes</taxon>
        <taxon>Dipodascales</taxon>
        <taxon>Dipodascales incertae sedis</taxon>
        <taxon>Nadsonia</taxon>
    </lineage>
</organism>
<dbReference type="GO" id="GO:0005737">
    <property type="term" value="C:cytoplasm"/>
    <property type="evidence" value="ECO:0007669"/>
    <property type="project" value="TreeGrafter"/>
</dbReference>
<dbReference type="GO" id="GO:0005546">
    <property type="term" value="F:phosphatidylinositol-4,5-bisphosphate binding"/>
    <property type="evidence" value="ECO:0007669"/>
    <property type="project" value="TreeGrafter"/>
</dbReference>
<dbReference type="Gene3D" id="2.30.29.30">
    <property type="entry name" value="Pleckstrin-homology domain (PH domain)/Phosphotyrosine-binding domain (PTB)"/>
    <property type="match status" value="1"/>
</dbReference>
<sequence length="935" mass="105249">MSLLEDSDYLISHLRSTYLDIFRDGIGEKIIRPVPAYLRNEEHHDWQNQYLSIIMRSESPPIPTDTLSDTLIPYKRKKKGINVTNSSDEEDLSILRNGGRDGRLLNNTKRVFSGRKRASTLPSLSSPTLTTCTKTLSSQWGDNIRGSRARSEDSCDSLSEFTHTQSEGIPSIMNELSFGDTRNDSVINNNYEDLEDSISNIENENDDYENDYGNDFEVGYDFEGSGEDENVDGIEDKEANDNNFVEAVNCVSRNTNDISDYDHMTTTGSIDTRVIADTSMAESSEEYSDLSGLTDEDESDMEDDIKLAAKQLKPHQPSALDDPSLSASATNSASILNDSIHQRQMSLDVINSRFIGSTPRQMSGSVRTPRLKLKLSVERLPKLYFGKSDSFSYDDSSQYLDQPIGSKLSHTAIANTEPKLSQKPSSTNLLSDLSSSASFVSSSFISTRKKDVNVHTNTLEYLIESSMDLPATKIETFDLENSINDESSLSRMLQNLKHSVKPQSSNLTAQIKIKQSEFDNPLEEYIGASGKSEQKPLRLKIFMPSCSEPRRPWEVVVKGDADVANAIGYALYRYKEERRIPPLPIEKCDANQWNLCIVEEDGEPDEDFPALNRNRIISAYSFDEFALVEATPEQVKENERITPNKVTQYKNNAAKSGNMDSMILDFGSTPKLKVESVVLHIFQYPFHEDLSTSLLTLSTTLETYIAEILDKVCAKRYLDVALYSLKIVGTKIVVANDRTIKSLQGHYDLELTPKRVISTANGYILPSKTTDPNTPFLKSTYCGNPGKSMASTLPFKNNDILNNDNFSKHIRNYSVVRDALTEPLSSATYQKYHIWRRQPMSFISRHERVLAIDGEYVHIMPSDDKTWFESPKTSSFHVKQITNCKQSKKVPNNFKILVMKANGPKRYDLEATSHSQAAEIVTKIRKLVAKHRMDS</sequence>
<evidence type="ECO:0000259" key="4">
    <source>
        <dbReference type="Pfam" id="PF16979"/>
    </source>
</evidence>
<dbReference type="Proteomes" id="UP000095009">
    <property type="component" value="Unassembled WGS sequence"/>
</dbReference>
<dbReference type="AlphaFoldDB" id="A0A1E3PR16"/>
<feature type="region of interest" description="Disordered" evidence="2">
    <location>
        <begin position="280"/>
        <end position="301"/>
    </location>
</feature>
<protein>
    <recommendedName>
        <fullName evidence="8">SIN1-domain-containing protein</fullName>
    </recommendedName>
</protein>
<proteinExistence type="inferred from homology"/>
<dbReference type="InterPro" id="IPR011993">
    <property type="entry name" value="PH-like_dom_sf"/>
</dbReference>
<dbReference type="GO" id="GO:0031932">
    <property type="term" value="C:TORC2 complex"/>
    <property type="evidence" value="ECO:0007669"/>
    <property type="project" value="InterPro"/>
</dbReference>
<feature type="domain" description="CRIM" evidence="3">
    <location>
        <begin position="505"/>
        <end position="639"/>
    </location>
</feature>
<gene>
    <name evidence="6" type="ORF">NADFUDRAFT_39284</name>
</gene>
<evidence type="ECO:0008006" key="8">
    <source>
        <dbReference type="Google" id="ProtNLM"/>
    </source>
</evidence>
<reference evidence="6 7" key="1">
    <citation type="journal article" date="2016" name="Proc. Natl. Acad. Sci. U.S.A.">
        <title>Comparative genomics of biotechnologically important yeasts.</title>
        <authorList>
            <person name="Riley R."/>
            <person name="Haridas S."/>
            <person name="Wolfe K.H."/>
            <person name="Lopes M.R."/>
            <person name="Hittinger C.T."/>
            <person name="Goeker M."/>
            <person name="Salamov A.A."/>
            <person name="Wisecaver J.H."/>
            <person name="Long T.M."/>
            <person name="Calvey C.H."/>
            <person name="Aerts A.L."/>
            <person name="Barry K.W."/>
            <person name="Choi C."/>
            <person name="Clum A."/>
            <person name="Coughlan A.Y."/>
            <person name="Deshpande S."/>
            <person name="Douglass A.P."/>
            <person name="Hanson S.J."/>
            <person name="Klenk H.-P."/>
            <person name="LaButti K.M."/>
            <person name="Lapidus A."/>
            <person name="Lindquist E.A."/>
            <person name="Lipzen A.M."/>
            <person name="Meier-Kolthoff J.P."/>
            <person name="Ohm R.A."/>
            <person name="Otillar R.P."/>
            <person name="Pangilinan J.L."/>
            <person name="Peng Y."/>
            <person name="Rokas A."/>
            <person name="Rosa C.A."/>
            <person name="Scheuner C."/>
            <person name="Sibirny A.A."/>
            <person name="Slot J.C."/>
            <person name="Stielow J.B."/>
            <person name="Sun H."/>
            <person name="Kurtzman C.P."/>
            <person name="Blackwell M."/>
            <person name="Grigoriev I.V."/>
            <person name="Jeffries T.W."/>
        </authorList>
    </citation>
    <scope>NUCLEOTIDE SEQUENCE [LARGE SCALE GENOMIC DNA]</scope>
    <source>
        <strain evidence="6 7">DSM 6958</strain>
    </source>
</reference>
<feature type="domain" description="AVO1/Sin1 ubiquitin-like" evidence="5">
    <location>
        <begin position="677"/>
        <end position="755"/>
    </location>
</feature>
<dbReference type="Pfam" id="PF16979">
    <property type="entry name" value="SIN1_PH"/>
    <property type="match status" value="1"/>
</dbReference>
<dbReference type="EMBL" id="KV454406">
    <property type="protein sequence ID" value="ODQ67873.1"/>
    <property type="molecule type" value="Genomic_DNA"/>
</dbReference>
<evidence type="ECO:0000313" key="7">
    <source>
        <dbReference type="Proteomes" id="UP000095009"/>
    </source>
</evidence>
<feature type="compositionally biased region" description="Acidic residues" evidence="2">
    <location>
        <begin position="283"/>
        <end position="301"/>
    </location>
</feature>
<dbReference type="OrthoDB" id="241990at2759"/>
<keyword evidence="7" id="KW-1185">Reference proteome</keyword>
<dbReference type="PANTHER" id="PTHR13335">
    <property type="entry name" value="TARGET OF RAPAMYCIN COMPLEX 2 SUBUNIT MAPKAP1"/>
    <property type="match status" value="1"/>
</dbReference>
<dbReference type="InterPro" id="IPR031567">
    <property type="entry name" value="CRIM_dom"/>
</dbReference>
<evidence type="ECO:0000256" key="2">
    <source>
        <dbReference type="SAM" id="MobiDB-lite"/>
    </source>
</evidence>
<name>A0A1E3PR16_9ASCO</name>
<dbReference type="GO" id="GO:0005886">
    <property type="term" value="C:plasma membrane"/>
    <property type="evidence" value="ECO:0007669"/>
    <property type="project" value="TreeGrafter"/>
</dbReference>
<dbReference type="GO" id="GO:0038203">
    <property type="term" value="P:TORC2 signaling"/>
    <property type="evidence" value="ECO:0007669"/>
    <property type="project" value="TreeGrafter"/>
</dbReference>
<dbReference type="Pfam" id="PF23164">
    <property type="entry name" value="UBL_AVO1"/>
    <property type="match status" value="1"/>
</dbReference>
<dbReference type="InterPro" id="IPR031313">
    <property type="entry name" value="Sin1_PH_dom"/>
</dbReference>
<evidence type="ECO:0000256" key="1">
    <source>
        <dbReference type="ARBA" id="ARBA00009407"/>
    </source>
</evidence>
<dbReference type="STRING" id="857566.A0A1E3PR16"/>
<dbReference type="InterPro" id="IPR008828">
    <property type="entry name" value="Sin1/Avo1"/>
</dbReference>
<accession>A0A1E3PR16</accession>
<dbReference type="PANTHER" id="PTHR13335:SF1">
    <property type="entry name" value="TARGET OF RAPAMYCIN COMPLEX 2 SUBUNIT MAPKAP1"/>
    <property type="match status" value="1"/>
</dbReference>
<dbReference type="InterPro" id="IPR056385">
    <property type="entry name" value="UBL_AVO1/Sin1"/>
</dbReference>
<comment type="similarity">
    <text evidence="1">Belongs to the SIN1 family.</text>
</comment>
<evidence type="ECO:0000259" key="3">
    <source>
        <dbReference type="Pfam" id="PF16978"/>
    </source>
</evidence>